<feature type="active site" description="Nucleophile" evidence="8">
    <location>
        <position position="202"/>
    </location>
</feature>
<dbReference type="PANTHER" id="PTHR12000:SF42">
    <property type="entry name" value="LEGUMAIN"/>
    <property type="match status" value="1"/>
</dbReference>
<dbReference type="STRING" id="7209.A0A1I7VSN6"/>
<dbReference type="FunFam" id="3.40.50.1460:FF:000006">
    <property type="entry name" value="Legumain"/>
    <property type="match status" value="1"/>
</dbReference>
<dbReference type="PANTHER" id="PTHR12000">
    <property type="entry name" value="HEMOGLOBINASE FAMILY MEMBER"/>
    <property type="match status" value="1"/>
</dbReference>
<evidence type="ECO:0000256" key="3">
    <source>
        <dbReference type="ARBA" id="ARBA00012628"/>
    </source>
</evidence>
<feature type="chain" id="PRO_5009310208" description="legumain" evidence="9">
    <location>
        <begin position="19"/>
        <end position="482"/>
    </location>
</feature>
<dbReference type="GO" id="GO:0051603">
    <property type="term" value="P:proteolysis involved in protein catabolic process"/>
    <property type="evidence" value="ECO:0007669"/>
    <property type="project" value="TreeGrafter"/>
</dbReference>
<dbReference type="WBParaSite" id="EN70_5849">
    <property type="protein sequence ID" value="EN70_5849"/>
    <property type="gene ID" value="EN70_5849"/>
</dbReference>
<dbReference type="InterPro" id="IPR046427">
    <property type="entry name" value="Legumain_prodom_sf"/>
</dbReference>
<accession>A0A1I7VSN6</accession>
<evidence type="ECO:0000256" key="2">
    <source>
        <dbReference type="ARBA" id="ARBA00009941"/>
    </source>
</evidence>
<reference evidence="12" key="2">
    <citation type="submission" date="2016-11" db="UniProtKB">
        <authorList>
            <consortium name="WormBaseParasite"/>
        </authorList>
    </citation>
    <scope>IDENTIFICATION</scope>
</reference>
<keyword evidence="4" id="KW-0645">Protease</keyword>
<keyword evidence="6" id="KW-0378">Hydrolase</keyword>
<evidence type="ECO:0000313" key="12">
    <source>
        <dbReference type="WBParaSite" id="EN70_5849"/>
    </source>
</evidence>
<dbReference type="EC" id="3.4.22.34" evidence="3"/>
<evidence type="ECO:0000256" key="4">
    <source>
        <dbReference type="ARBA" id="ARBA00022670"/>
    </source>
</evidence>
<dbReference type="CDD" id="cd21115">
    <property type="entry name" value="legumain_C"/>
    <property type="match status" value="1"/>
</dbReference>
<dbReference type="GO" id="GO:0005773">
    <property type="term" value="C:vacuole"/>
    <property type="evidence" value="ECO:0007669"/>
    <property type="project" value="GOC"/>
</dbReference>
<dbReference type="PRINTS" id="PR00776">
    <property type="entry name" value="HEMOGLOBNASE"/>
</dbReference>
<comment type="similarity">
    <text evidence="2">Belongs to the peptidase C13 family.</text>
</comment>
<dbReference type="GO" id="GO:0004197">
    <property type="term" value="F:cysteine-type endopeptidase activity"/>
    <property type="evidence" value="ECO:0007669"/>
    <property type="project" value="UniProtKB-EC"/>
</dbReference>
<dbReference type="AlphaFoldDB" id="A0A1I7VSN6"/>
<keyword evidence="7" id="KW-0788">Thiol protease</keyword>
<comment type="catalytic activity">
    <reaction evidence="1">
        <text>Hydrolysis of proteins and small molecule substrates at -Asn-|-Xaa- bonds.</text>
        <dbReference type="EC" id="3.4.22.34"/>
    </reaction>
</comment>
<feature type="active site" evidence="8">
    <location>
        <position position="161"/>
    </location>
</feature>
<name>A0A1I7VSN6_LOALO</name>
<evidence type="ECO:0000259" key="10">
    <source>
        <dbReference type="Pfam" id="PF20985"/>
    </source>
</evidence>
<dbReference type="Proteomes" id="UP000095285">
    <property type="component" value="Unassembled WGS sequence"/>
</dbReference>
<dbReference type="Pfam" id="PF20985">
    <property type="entry name" value="Legum_prodom"/>
    <property type="match status" value="1"/>
</dbReference>
<dbReference type="eggNOG" id="KOG1348">
    <property type="taxonomic scope" value="Eukaryota"/>
</dbReference>
<keyword evidence="5 9" id="KW-0732">Signal</keyword>
<keyword evidence="11" id="KW-1185">Reference proteome</keyword>
<evidence type="ECO:0000256" key="9">
    <source>
        <dbReference type="SAM" id="SignalP"/>
    </source>
</evidence>
<evidence type="ECO:0000256" key="1">
    <source>
        <dbReference type="ARBA" id="ARBA00000810"/>
    </source>
</evidence>
<evidence type="ECO:0000256" key="5">
    <source>
        <dbReference type="ARBA" id="ARBA00022729"/>
    </source>
</evidence>
<protein>
    <recommendedName>
        <fullName evidence="3">legumain</fullName>
        <ecNumber evidence="3">3.4.22.34</ecNumber>
    </recommendedName>
</protein>
<evidence type="ECO:0000256" key="8">
    <source>
        <dbReference type="PIRSR" id="PIRSR019663-1"/>
    </source>
</evidence>
<dbReference type="GO" id="GO:0006624">
    <property type="term" value="P:vacuolar protein processing"/>
    <property type="evidence" value="ECO:0007669"/>
    <property type="project" value="TreeGrafter"/>
</dbReference>
<organism evidence="11 12">
    <name type="scientific">Loa loa</name>
    <name type="common">Eye worm</name>
    <name type="synonym">Filaria loa</name>
    <dbReference type="NCBI Taxonomy" id="7209"/>
    <lineage>
        <taxon>Eukaryota</taxon>
        <taxon>Metazoa</taxon>
        <taxon>Ecdysozoa</taxon>
        <taxon>Nematoda</taxon>
        <taxon>Chromadorea</taxon>
        <taxon>Rhabditida</taxon>
        <taxon>Spirurina</taxon>
        <taxon>Spiruromorpha</taxon>
        <taxon>Filarioidea</taxon>
        <taxon>Onchocercidae</taxon>
        <taxon>Loa</taxon>
    </lineage>
</organism>
<dbReference type="Gene3D" id="1.10.132.130">
    <property type="match status" value="1"/>
</dbReference>
<dbReference type="PIRSF" id="PIRSF019663">
    <property type="entry name" value="Legumain"/>
    <property type="match status" value="1"/>
</dbReference>
<reference evidence="11" key="1">
    <citation type="submission" date="2012-04" db="EMBL/GenBank/DDBJ databases">
        <title>The Genome Sequence of Loa loa.</title>
        <authorList>
            <consortium name="The Broad Institute Genome Sequencing Platform"/>
            <consortium name="Broad Institute Genome Sequencing Center for Infectious Disease"/>
            <person name="Nutman T.B."/>
            <person name="Fink D.L."/>
            <person name="Russ C."/>
            <person name="Young S."/>
            <person name="Zeng Q."/>
            <person name="Gargeya S."/>
            <person name="Alvarado L."/>
            <person name="Berlin A."/>
            <person name="Chapman S.B."/>
            <person name="Chen Z."/>
            <person name="Freedman E."/>
            <person name="Gellesch M."/>
            <person name="Goldberg J."/>
            <person name="Griggs A."/>
            <person name="Gujja S."/>
            <person name="Heilman E.R."/>
            <person name="Heiman D."/>
            <person name="Howarth C."/>
            <person name="Mehta T."/>
            <person name="Neiman D."/>
            <person name="Pearson M."/>
            <person name="Roberts A."/>
            <person name="Saif S."/>
            <person name="Shea T."/>
            <person name="Shenoy N."/>
            <person name="Sisk P."/>
            <person name="Stolte C."/>
            <person name="Sykes S."/>
            <person name="White J."/>
            <person name="Yandava C."/>
            <person name="Haas B."/>
            <person name="Henn M.R."/>
            <person name="Nusbaum C."/>
            <person name="Birren B."/>
        </authorList>
    </citation>
    <scope>NUCLEOTIDE SEQUENCE [LARGE SCALE GENOMIC DNA]</scope>
</reference>
<evidence type="ECO:0000256" key="6">
    <source>
        <dbReference type="ARBA" id="ARBA00022801"/>
    </source>
</evidence>
<evidence type="ECO:0000313" key="11">
    <source>
        <dbReference type="Proteomes" id="UP000095285"/>
    </source>
</evidence>
<feature type="domain" description="Legumain prodomain" evidence="10">
    <location>
        <begin position="385"/>
        <end position="473"/>
    </location>
</feature>
<dbReference type="Pfam" id="PF01650">
    <property type="entry name" value="Peptidase_C13"/>
    <property type="match status" value="1"/>
</dbReference>
<evidence type="ECO:0000256" key="7">
    <source>
        <dbReference type="ARBA" id="ARBA00022807"/>
    </source>
</evidence>
<sequence length="482" mass="55474">MLLICIMIAFLLLTSVHSVNFKHFRAESIHDELSEKPYLNGESWVVLVAGSNGWYNYRHQADICHAYHVVRKHGIPKKKIITMMYDDIAYDKENPYPGKIYNVPNGKDVYAGVEIDYSRIHVTPENFLAVLSGNKTAVKGGSGKVVESTHRDHIFVYFTDHGGVGSVSFPDSVLTVKDLNDELKRMHKLKKFKRLVFYMEACESGSMFENVLPKNIDVYAVTAANSHESSWGCYCDNIMKLPCLGDCFSVNWIVDSEKEDLNCETLASQFKIIKQKTNLSHVMHYGDLKIARDYVAYYLGDKKTNITNIYDDLMEFENTELVAWPSREIYLRMLKKQLHEAETETKRRNLRHKIDKLKMISYLLRISNLSHIENKNVGLTESLLFQKRAYLETFIKSLISTIIPYQSYSHFMHQSPPTIKSLNCFDDVIKAFHQLCFNFGHNPYILKYTYVFANLCNAGIDSKRIIGAMFNICGNIKIRGIL</sequence>
<dbReference type="InterPro" id="IPR001096">
    <property type="entry name" value="Peptidase_C13"/>
</dbReference>
<proteinExistence type="inferred from homology"/>
<dbReference type="InterPro" id="IPR048501">
    <property type="entry name" value="Legum_prodom"/>
</dbReference>
<feature type="signal peptide" evidence="9">
    <location>
        <begin position="1"/>
        <end position="18"/>
    </location>
</feature>
<dbReference type="Gene3D" id="3.40.50.1460">
    <property type="match status" value="1"/>
</dbReference>